<dbReference type="GO" id="GO:0016301">
    <property type="term" value="F:kinase activity"/>
    <property type="evidence" value="ECO:0007669"/>
    <property type="project" value="UniProtKB-KW"/>
</dbReference>
<comment type="subunit">
    <text evidence="6">Monomer.</text>
</comment>
<dbReference type="SUPFAM" id="SSF52540">
    <property type="entry name" value="P-loop containing nucleoside triphosphate hydrolases"/>
    <property type="match status" value="1"/>
</dbReference>
<dbReference type="Proteomes" id="UP000676565">
    <property type="component" value="Unassembled WGS sequence"/>
</dbReference>
<comment type="subcellular location">
    <subcellularLocation>
        <location evidence="6">Cytoplasm</location>
    </subcellularLocation>
</comment>
<dbReference type="PRINTS" id="PR00094">
    <property type="entry name" value="ADENYLTKNASE"/>
</dbReference>
<evidence type="ECO:0000256" key="7">
    <source>
        <dbReference type="SAM" id="MobiDB-lite"/>
    </source>
</evidence>
<evidence type="ECO:0000256" key="2">
    <source>
        <dbReference type="ARBA" id="ARBA00022727"/>
    </source>
</evidence>
<evidence type="ECO:0000313" key="9">
    <source>
        <dbReference type="Proteomes" id="UP000676565"/>
    </source>
</evidence>
<keyword evidence="6" id="KW-0067">ATP-binding</keyword>
<dbReference type="PANTHER" id="PTHR23359">
    <property type="entry name" value="NUCLEOTIDE KINASE"/>
    <property type="match status" value="1"/>
</dbReference>
<evidence type="ECO:0000256" key="3">
    <source>
        <dbReference type="ARBA" id="ARBA00022741"/>
    </source>
</evidence>
<dbReference type="EMBL" id="JAGKQQ010000001">
    <property type="protein sequence ID" value="MBP3955741.1"/>
    <property type="molecule type" value="Genomic_DNA"/>
</dbReference>
<keyword evidence="3 6" id="KW-0547">Nucleotide-binding</keyword>
<evidence type="ECO:0000313" key="8">
    <source>
        <dbReference type="EMBL" id="MBP3955741.1"/>
    </source>
</evidence>
<organism evidence="8 9">
    <name type="scientific">Gemmata palustris</name>
    <dbReference type="NCBI Taxonomy" id="2822762"/>
    <lineage>
        <taxon>Bacteria</taxon>
        <taxon>Pseudomonadati</taxon>
        <taxon>Planctomycetota</taxon>
        <taxon>Planctomycetia</taxon>
        <taxon>Gemmatales</taxon>
        <taxon>Gemmataceae</taxon>
        <taxon>Gemmata</taxon>
    </lineage>
</organism>
<feature type="region of interest" description="Disordered" evidence="7">
    <location>
        <begin position="1"/>
        <end position="30"/>
    </location>
</feature>
<evidence type="ECO:0000256" key="1">
    <source>
        <dbReference type="ARBA" id="ARBA00022679"/>
    </source>
</evidence>
<evidence type="ECO:0000256" key="4">
    <source>
        <dbReference type="ARBA" id="ARBA00022777"/>
    </source>
</evidence>
<keyword evidence="9" id="KW-1185">Reference proteome</keyword>
<reference evidence="8 9" key="1">
    <citation type="submission" date="2021-04" db="EMBL/GenBank/DDBJ databases">
        <authorList>
            <person name="Ivanova A."/>
        </authorList>
    </citation>
    <scope>NUCLEOTIDE SEQUENCE [LARGE SCALE GENOMIC DNA]</scope>
    <source>
        <strain evidence="8 9">G18</strain>
    </source>
</reference>
<evidence type="ECO:0000256" key="5">
    <source>
        <dbReference type="RuleBase" id="RU003330"/>
    </source>
</evidence>
<comment type="catalytic activity">
    <reaction evidence="6">
        <text>AMP + ATP = 2 ADP</text>
        <dbReference type="Rhea" id="RHEA:12973"/>
        <dbReference type="ChEBI" id="CHEBI:30616"/>
        <dbReference type="ChEBI" id="CHEBI:456215"/>
        <dbReference type="ChEBI" id="CHEBI:456216"/>
        <dbReference type="EC" id="2.7.4.3"/>
    </reaction>
</comment>
<protein>
    <recommendedName>
        <fullName evidence="6">Adenylate kinase</fullName>
        <ecNumber evidence="6">2.7.4.3</ecNumber>
    </recommendedName>
</protein>
<comment type="caution">
    <text evidence="8">The sequence shown here is derived from an EMBL/GenBank/DDBJ whole genome shotgun (WGS) entry which is preliminary data.</text>
</comment>
<dbReference type="EC" id="2.7.4.3" evidence="6"/>
<proteinExistence type="inferred from homology"/>
<dbReference type="InterPro" id="IPR033690">
    <property type="entry name" value="Adenylat_kinase_CS"/>
</dbReference>
<keyword evidence="4 5" id="KW-0418">Kinase</keyword>
<dbReference type="PROSITE" id="PS00113">
    <property type="entry name" value="ADENYLATE_KINASE"/>
    <property type="match status" value="1"/>
</dbReference>
<dbReference type="Pfam" id="PF00406">
    <property type="entry name" value="ADK"/>
    <property type="match status" value="1"/>
</dbReference>
<dbReference type="InterPro" id="IPR027417">
    <property type="entry name" value="P-loop_NTPase"/>
</dbReference>
<dbReference type="CDD" id="cd01428">
    <property type="entry name" value="ADK"/>
    <property type="match status" value="1"/>
</dbReference>
<keyword evidence="1 5" id="KW-0808">Transferase</keyword>
<accession>A0ABS5BPU7</accession>
<dbReference type="InterPro" id="IPR000850">
    <property type="entry name" value="Adenylat/UMP-CMP_kin"/>
</dbReference>
<gene>
    <name evidence="8" type="ORF">J8F10_10650</name>
</gene>
<keyword evidence="2" id="KW-0545">Nucleotide biosynthesis</keyword>
<dbReference type="Gene3D" id="3.40.50.300">
    <property type="entry name" value="P-loop containing nucleotide triphosphate hydrolases"/>
    <property type="match status" value="1"/>
</dbReference>
<evidence type="ECO:0000256" key="6">
    <source>
        <dbReference type="RuleBase" id="RU003331"/>
    </source>
</evidence>
<comment type="similarity">
    <text evidence="5">Belongs to the adenylate kinase family.</text>
</comment>
<sequence>MSVAYQSPPARPGVPVSDPVPPPAPRAAAPSADLEIKDAHLIFSAVWADLLERHPGDVRFPNEFIWLGGAPGAGKGTNTPFIARARDITAPPIVISDLLTAPQAVALKNAGQMVGDREVIGLLLEELLDPRYRDGVVIDGFPRTKVQVEFLKLFYHAMLGAGARGAHKPMFRIALLFVTEEVSVARQLKRGRVIREHNAQVRESGIGELLEERVTDLDPGLCRKRYKGFKDTTFDALQSLRQIFHFHFIDAEGDLPEVQRNIVREFAYQSSLELSPEVFALIQNIPIATELSRHARQELVRRLEQYERDAPDVFRGVVALIESKLLPIVQAHAMSGHTQINSEEALLDDPVALRMMIDVFSERGFHVTVDLHRVEIPARVDPQTWEITCRTKKVFRIEIRYPPSDIRRGH</sequence>
<name>A0ABS5BPU7_9BACT</name>